<gene>
    <name evidence="10" type="ORF">F7725_013124</name>
</gene>
<feature type="compositionally biased region" description="Polar residues" evidence="8">
    <location>
        <begin position="562"/>
        <end position="579"/>
    </location>
</feature>
<dbReference type="EMBL" id="JAAKFY010000010">
    <property type="protein sequence ID" value="KAF3851352.1"/>
    <property type="molecule type" value="Genomic_DNA"/>
</dbReference>
<organism evidence="10 11">
    <name type="scientific">Dissostichus mawsoni</name>
    <name type="common">Antarctic cod</name>
    <dbReference type="NCBI Taxonomy" id="36200"/>
    <lineage>
        <taxon>Eukaryota</taxon>
        <taxon>Metazoa</taxon>
        <taxon>Chordata</taxon>
        <taxon>Craniata</taxon>
        <taxon>Vertebrata</taxon>
        <taxon>Euteleostomi</taxon>
        <taxon>Actinopterygii</taxon>
        <taxon>Neopterygii</taxon>
        <taxon>Teleostei</taxon>
        <taxon>Neoteleostei</taxon>
        <taxon>Acanthomorphata</taxon>
        <taxon>Eupercaria</taxon>
        <taxon>Perciformes</taxon>
        <taxon>Notothenioidei</taxon>
        <taxon>Nototheniidae</taxon>
        <taxon>Dissostichus</taxon>
    </lineage>
</organism>
<evidence type="ECO:0000259" key="9">
    <source>
        <dbReference type="SMART" id="SM00479"/>
    </source>
</evidence>
<dbReference type="InterPro" id="IPR047021">
    <property type="entry name" value="REXO1/3/4-like"/>
</dbReference>
<keyword evidence="6" id="KW-0539">Nucleus</keyword>
<dbReference type="InterPro" id="IPR012337">
    <property type="entry name" value="RNaseH-like_sf"/>
</dbReference>
<keyword evidence="3" id="KW-0540">Nuclease</keyword>
<feature type="region of interest" description="Disordered" evidence="8">
    <location>
        <begin position="144"/>
        <end position="163"/>
    </location>
</feature>
<evidence type="ECO:0000256" key="3">
    <source>
        <dbReference type="ARBA" id="ARBA00022722"/>
    </source>
</evidence>
<keyword evidence="7" id="KW-0175">Coiled coil</keyword>
<dbReference type="InterPro" id="IPR031736">
    <property type="entry name" value="REXO1-like_dom"/>
</dbReference>
<feature type="compositionally biased region" description="Polar residues" evidence="8">
    <location>
        <begin position="144"/>
        <end position="154"/>
    </location>
</feature>
<dbReference type="PANTHER" id="PTHR12801">
    <property type="entry name" value="RNA EXONUCLEASE REXO1 / RECO3 FAMILY MEMBER-RELATED"/>
    <property type="match status" value="1"/>
</dbReference>
<evidence type="ECO:0000313" key="11">
    <source>
        <dbReference type="Proteomes" id="UP000518266"/>
    </source>
</evidence>
<dbReference type="InterPro" id="IPR013520">
    <property type="entry name" value="Ribonucl_H"/>
</dbReference>
<evidence type="ECO:0000256" key="4">
    <source>
        <dbReference type="ARBA" id="ARBA00022801"/>
    </source>
</evidence>
<evidence type="ECO:0000256" key="1">
    <source>
        <dbReference type="ARBA" id="ARBA00004123"/>
    </source>
</evidence>
<dbReference type="AlphaFoldDB" id="A0A7J5YP82"/>
<keyword evidence="5" id="KW-0269">Exonuclease</keyword>
<dbReference type="GO" id="GO:0003676">
    <property type="term" value="F:nucleic acid binding"/>
    <property type="evidence" value="ECO:0007669"/>
    <property type="project" value="InterPro"/>
</dbReference>
<dbReference type="PANTHER" id="PTHR12801:SF152">
    <property type="entry name" value="EXONUCLEASE DOMAIN-CONTAINING PROTEIN"/>
    <property type="match status" value="1"/>
</dbReference>
<protein>
    <recommendedName>
        <fullName evidence="9">Exonuclease domain-containing protein</fullName>
    </recommendedName>
</protein>
<dbReference type="GO" id="GO:0005634">
    <property type="term" value="C:nucleus"/>
    <property type="evidence" value="ECO:0007669"/>
    <property type="project" value="UniProtKB-SubCell"/>
</dbReference>
<evidence type="ECO:0000256" key="6">
    <source>
        <dbReference type="ARBA" id="ARBA00023242"/>
    </source>
</evidence>
<evidence type="ECO:0000256" key="8">
    <source>
        <dbReference type="SAM" id="MobiDB-lite"/>
    </source>
</evidence>
<feature type="region of interest" description="Disordered" evidence="8">
    <location>
        <begin position="1175"/>
        <end position="1196"/>
    </location>
</feature>
<comment type="caution">
    <text evidence="10">The sequence shown here is derived from an EMBL/GenBank/DDBJ whole genome shotgun (WGS) entry which is preliminary data.</text>
</comment>
<dbReference type="Gene3D" id="3.30.420.10">
    <property type="entry name" value="Ribonuclease H-like superfamily/Ribonuclease H"/>
    <property type="match status" value="1"/>
</dbReference>
<comment type="subcellular location">
    <subcellularLocation>
        <location evidence="1">Nucleus</location>
    </subcellularLocation>
</comment>
<dbReference type="SMART" id="SM00479">
    <property type="entry name" value="EXOIII"/>
    <property type="match status" value="1"/>
</dbReference>
<dbReference type="SUPFAM" id="SSF53098">
    <property type="entry name" value="Ribonuclease H-like"/>
    <property type="match status" value="1"/>
</dbReference>
<feature type="compositionally biased region" description="Low complexity" evidence="8">
    <location>
        <begin position="444"/>
        <end position="475"/>
    </location>
</feature>
<feature type="region of interest" description="Disordered" evidence="8">
    <location>
        <begin position="562"/>
        <end position="583"/>
    </location>
</feature>
<feature type="compositionally biased region" description="Basic residues" evidence="8">
    <location>
        <begin position="217"/>
        <end position="227"/>
    </location>
</feature>
<dbReference type="GO" id="GO:0004527">
    <property type="term" value="F:exonuclease activity"/>
    <property type="evidence" value="ECO:0007669"/>
    <property type="project" value="UniProtKB-KW"/>
</dbReference>
<keyword evidence="11" id="KW-1185">Reference proteome</keyword>
<proteinExistence type="inferred from homology"/>
<sequence length="1255" mass="139183">MNHLLVAEYLRMVSLKTYLRGPSRGDRRFVAYREEVLCLLMFPSSGLFADINCPFSKRGLCERPHCLYKHATELRDKFGAKSANYKSSIVDFAGVQNGYAVNDETKDDCLQELERINKEIETVRHEVEQEQKRLSRYQTVQADGKNTATLSTPETAGKGKGTCGRSSYTTFTKTYSRERKYVVDNSKPRTDLEYDPLSNFSAGIRSYSSAGKEQKGKNGHGLKRARKAVHCDQNKPVLCQPEPSCSPSPEPLDDSNEDSVLIIDIPPSPDKKRVRAQQSGDSVAGKYLKEEADKLEACKVTSQPASKIKGNRLSDRLNCVAENTKSRINVYENKECENIPVGSVVELTGFSEDLRCETEEMTHFQAAEEVFEKMTGPANLDQQVNDWNNLVFEKEENTFQFEFPQCELPNFAEKMNLLQSHNFPPNNSLFYNAPGANSGSLCTQQTKQAQAAAEQPAQNRVSYQPGQMQGQAAAPENYLEPAEPTSDNGNGQAWHESSASNMITGAESASPSNEQLCVKEKTVGVILITSSSDDELNYSDMELSDSDPMEECYRIFMEANENNGNEEQPDQPASKSRPQPQVLVPLRGPAVSGFAPQPSITSEIQQVQLRASMLTASVKGVQPLVHSNSQRRLETQVAPLHSIQTPESLQPAPVQNTYMNYISLGTAVIGVGNNLHLILPEGTFPLPVTSSSSQVTSVLTPISHLPTSYGAVRPMYHLPAVTPMQRYRTTAPVLIPAPARKPSLTSAFAATLSSPAASSTFQTAVHAGLKLVPTKRKMKQQCETVKVPHDTRQRYVNLFTEEFLKTTANVNDAFEKALAEEKAVYNRSMNKLKYMSVAVNALKKLKNQVAVADKDENEVNNQKSKGNIPLNLKFKGNDDTALYESLKEYVLSEEKLVESNFPVQHPEKPGCAVLFADHKKGHADPLKRICCRCGATYSVSQTGKHIRKEECNYHYGKGVTKKGGVETRYSCCEGVMGAPGCQVFKCYTIHGLELSRVTVVNCNLQVVYDAFVRPDYEVIDYNTRFSGISEEDLKGNHTSLREVQETLLSFISTDTILIGHGLETDHYALKLLHGTVVDTSVVFPHRLGSPHKLTLNKLTADYLRRIIQESGGSSWITTATTQITFVAMTLQMMLLPAWSLSVTAGVDEEEYEEQNNGEEEGQDIQAVILVPAPPEAETAGVDEEEYEEQNNGEEEGQDIQAVILVPAHPEAETAGFDKDEYDEQNNGEEEGQDIQAVILVPEHHYKQDLYTHRNV</sequence>
<reference evidence="10 11" key="1">
    <citation type="submission" date="2020-03" db="EMBL/GenBank/DDBJ databases">
        <title>Dissostichus mawsoni Genome sequencing and assembly.</title>
        <authorList>
            <person name="Park H."/>
        </authorList>
    </citation>
    <scope>NUCLEOTIDE SEQUENCE [LARGE SCALE GENOMIC DNA]</scope>
    <source>
        <strain evidence="10">DM0001</strain>
        <tissue evidence="10">Muscle</tissue>
    </source>
</reference>
<dbReference type="Pfam" id="PF15870">
    <property type="entry name" value="EloA-BP1"/>
    <property type="match status" value="1"/>
</dbReference>
<dbReference type="OrthoDB" id="206335at2759"/>
<dbReference type="Proteomes" id="UP000518266">
    <property type="component" value="Unassembled WGS sequence"/>
</dbReference>
<feature type="region of interest" description="Disordered" evidence="8">
    <location>
        <begin position="208"/>
        <end position="227"/>
    </location>
</feature>
<dbReference type="CDD" id="cd06145">
    <property type="entry name" value="REX1_like"/>
    <property type="match status" value="1"/>
</dbReference>
<feature type="coiled-coil region" evidence="7">
    <location>
        <begin position="106"/>
        <end position="140"/>
    </location>
</feature>
<name>A0A7J5YP82_DISMA</name>
<feature type="compositionally biased region" description="Acidic residues" evidence="8">
    <location>
        <begin position="1180"/>
        <end position="1196"/>
    </location>
</feature>
<keyword evidence="4" id="KW-0378">Hydrolase</keyword>
<feature type="compositionally biased region" description="Polar residues" evidence="8">
    <location>
        <begin position="485"/>
        <end position="496"/>
    </location>
</feature>
<feature type="region of interest" description="Disordered" evidence="8">
    <location>
        <begin position="440"/>
        <end position="496"/>
    </location>
</feature>
<evidence type="ECO:0000313" key="10">
    <source>
        <dbReference type="EMBL" id="KAF3851352.1"/>
    </source>
</evidence>
<evidence type="ECO:0000256" key="7">
    <source>
        <dbReference type="SAM" id="Coils"/>
    </source>
</evidence>
<evidence type="ECO:0000256" key="5">
    <source>
        <dbReference type="ARBA" id="ARBA00022839"/>
    </source>
</evidence>
<dbReference type="InterPro" id="IPR036397">
    <property type="entry name" value="RNaseH_sf"/>
</dbReference>
<comment type="similarity">
    <text evidence="2">Belongs to the REXO1/REXO3 family.</text>
</comment>
<feature type="domain" description="Exonuclease" evidence="9">
    <location>
        <begin position="968"/>
        <end position="1133"/>
    </location>
</feature>
<dbReference type="InterPro" id="IPR034922">
    <property type="entry name" value="REX1-like_exo"/>
</dbReference>
<accession>A0A7J5YP82</accession>
<feature type="region of interest" description="Disordered" evidence="8">
    <location>
        <begin position="240"/>
        <end position="279"/>
    </location>
</feature>
<evidence type="ECO:0000256" key="2">
    <source>
        <dbReference type="ARBA" id="ARBA00006357"/>
    </source>
</evidence>